<sequence>ARLFHRLRQPAEGPLSVPLRPHVGRGAGGVGHQPGRGRRIEDPHAPPRVHLDGNAGAALRRVDRAGRHGRPAARAGFHRELRGALGVRASRRASLLRYRAARVRPQGGAQAARPGAGAQGRPGAAQRGVRVAHAAPADGAAEGRHRAGLRPSHGGRDPHGAGRDHPGQPGERAHQDRPAAAGRGAAGEGRRRAYAARGGERLRPRHGGRRAAGRARRGDGAGGKAADHPQERNPGVHRQRPGHRRRGRAGEPQAVAAEAEQRLDGRGARLRPAFAQGRADHRRAGVRKEPAGQVHRLGVAAAAAAPG</sequence>
<dbReference type="EMBL" id="CADCTV010000101">
    <property type="protein sequence ID" value="CAA9300616.1"/>
    <property type="molecule type" value="Genomic_DNA"/>
</dbReference>
<feature type="non-terminal residue" evidence="2">
    <location>
        <position position="307"/>
    </location>
</feature>
<dbReference type="AlphaFoldDB" id="A0A6J4KAH6"/>
<evidence type="ECO:0000256" key="1">
    <source>
        <dbReference type="SAM" id="MobiDB-lite"/>
    </source>
</evidence>
<feature type="compositionally biased region" description="Basic residues" evidence="1">
    <location>
        <begin position="235"/>
        <end position="247"/>
    </location>
</feature>
<feature type="compositionally biased region" description="Low complexity" evidence="1">
    <location>
        <begin position="104"/>
        <end position="140"/>
    </location>
</feature>
<feature type="compositionally biased region" description="Basic and acidic residues" evidence="1">
    <location>
        <begin position="154"/>
        <end position="177"/>
    </location>
</feature>
<feature type="region of interest" description="Disordered" evidence="1">
    <location>
        <begin position="104"/>
        <end position="293"/>
    </location>
</feature>
<feature type="compositionally biased region" description="Basic and acidic residues" evidence="1">
    <location>
        <begin position="278"/>
        <end position="290"/>
    </location>
</feature>
<name>A0A6J4KAH6_9BACT</name>
<feature type="region of interest" description="Disordered" evidence="1">
    <location>
        <begin position="1"/>
        <end position="46"/>
    </location>
</feature>
<accession>A0A6J4KAH6</accession>
<evidence type="ECO:0000313" key="2">
    <source>
        <dbReference type="EMBL" id="CAA9300616.1"/>
    </source>
</evidence>
<gene>
    <name evidence="2" type="ORF">AVDCRST_MAG89-441</name>
</gene>
<feature type="non-terminal residue" evidence="2">
    <location>
        <position position="1"/>
    </location>
</feature>
<proteinExistence type="predicted"/>
<protein>
    <submittedName>
        <fullName evidence="2">Uncharacterized protein</fullName>
    </submittedName>
</protein>
<feature type="compositionally biased region" description="Gly residues" evidence="1">
    <location>
        <begin position="25"/>
        <end position="34"/>
    </location>
</feature>
<organism evidence="2">
    <name type="scientific">uncultured Gemmatimonadota bacterium</name>
    <dbReference type="NCBI Taxonomy" id="203437"/>
    <lineage>
        <taxon>Bacteria</taxon>
        <taxon>Pseudomonadati</taxon>
        <taxon>Gemmatimonadota</taxon>
        <taxon>environmental samples</taxon>
    </lineage>
</organism>
<feature type="compositionally biased region" description="Basic residues" evidence="1">
    <location>
        <begin position="203"/>
        <end position="215"/>
    </location>
</feature>
<reference evidence="2" key="1">
    <citation type="submission" date="2020-02" db="EMBL/GenBank/DDBJ databases">
        <authorList>
            <person name="Meier V. D."/>
        </authorList>
    </citation>
    <scope>NUCLEOTIDE SEQUENCE</scope>
    <source>
        <strain evidence="2">AVDCRST_MAG89</strain>
    </source>
</reference>